<feature type="domain" description="Glycosyltransferase subfamily 4-like N-terminal" evidence="3">
    <location>
        <begin position="23"/>
        <end position="183"/>
    </location>
</feature>
<keyword evidence="1" id="KW-0328">Glycosyltransferase</keyword>
<reference evidence="4 5" key="1">
    <citation type="submission" date="2019-01" db="EMBL/GenBank/DDBJ databases">
        <title>Genome sequencing of strain DFW100M-13.</title>
        <authorList>
            <person name="Heo J."/>
            <person name="Kim S.-J."/>
            <person name="Kim J.-S."/>
            <person name="Hong S.-B."/>
            <person name="Kwon S.-W."/>
        </authorList>
    </citation>
    <scope>NUCLEOTIDE SEQUENCE [LARGE SCALE GENOMIC DNA]</scope>
    <source>
        <strain evidence="4 5">DFW100M-13</strain>
    </source>
</reference>
<organism evidence="4 5">
    <name type="scientific">Microbacterium protaetiae</name>
    <dbReference type="NCBI Taxonomy" id="2509458"/>
    <lineage>
        <taxon>Bacteria</taxon>
        <taxon>Bacillati</taxon>
        <taxon>Actinomycetota</taxon>
        <taxon>Actinomycetes</taxon>
        <taxon>Micrococcales</taxon>
        <taxon>Microbacteriaceae</taxon>
        <taxon>Microbacterium</taxon>
    </lineage>
</organism>
<dbReference type="PANTHER" id="PTHR12526:SF510">
    <property type="entry name" value="D-INOSITOL 3-PHOSPHATE GLYCOSYLTRANSFERASE"/>
    <property type="match status" value="1"/>
</dbReference>
<gene>
    <name evidence="4" type="ORF">ET475_08150</name>
</gene>
<dbReference type="Proteomes" id="UP000293995">
    <property type="component" value="Chromosome"/>
</dbReference>
<keyword evidence="2 4" id="KW-0808">Transferase</keyword>
<evidence type="ECO:0000313" key="4">
    <source>
        <dbReference type="EMBL" id="QAY59968.1"/>
    </source>
</evidence>
<dbReference type="SUPFAM" id="SSF53756">
    <property type="entry name" value="UDP-Glycosyltransferase/glycogen phosphorylase"/>
    <property type="match status" value="1"/>
</dbReference>
<dbReference type="Pfam" id="PF13692">
    <property type="entry name" value="Glyco_trans_1_4"/>
    <property type="match status" value="1"/>
</dbReference>
<evidence type="ECO:0000256" key="1">
    <source>
        <dbReference type="ARBA" id="ARBA00022676"/>
    </source>
</evidence>
<keyword evidence="5" id="KW-1185">Reference proteome</keyword>
<proteinExistence type="predicted"/>
<dbReference type="RefSeq" id="WP_129388403.1">
    <property type="nucleotide sequence ID" value="NZ_CP035494.1"/>
</dbReference>
<dbReference type="GO" id="GO:0016757">
    <property type="term" value="F:glycosyltransferase activity"/>
    <property type="evidence" value="ECO:0007669"/>
    <property type="project" value="UniProtKB-KW"/>
</dbReference>
<dbReference type="OrthoDB" id="8878585at2"/>
<accession>A0A4P6EPS7</accession>
<dbReference type="Pfam" id="PF13439">
    <property type="entry name" value="Glyco_transf_4"/>
    <property type="match status" value="1"/>
</dbReference>
<name>A0A4P6EPS7_9MICO</name>
<evidence type="ECO:0000256" key="2">
    <source>
        <dbReference type="ARBA" id="ARBA00022679"/>
    </source>
</evidence>
<sequence length="366" mass="40952">MKILVAIAEPYLPETHGGGLLDIHELCREWAKDGHEVTVFAGRSESRIRRRIRRILRLMGWRQHPFLGVLDGYFVLRSGSHAYVDNLSDWVDAEKPDVVVLQGSRFAMLLDALSGHDGLVALRLVTRESAAEIAGLSWGSRDFRERIRSGETMVISNSQFLARETKALTGIDSTVIYPPITVDDTGAVPSRTESTILMVNPIAIKGIDITLEVAKIRPQYQFLLLESWHLDDRQRADLNERIRSLPNVRFERHSDEITRVYDRSSVLFVPSQWQEAFGRVVPEAGARGVPSVYSDRGGLPEAAAGSGVMVDPWAPPQVWADALDGIIAEWLKHSRLATVSSGRPDIVPRVVATEHIELFESARERH</sequence>
<dbReference type="Gene3D" id="3.40.50.2000">
    <property type="entry name" value="Glycogen Phosphorylase B"/>
    <property type="match status" value="2"/>
</dbReference>
<dbReference type="AlphaFoldDB" id="A0A4P6EPS7"/>
<protein>
    <submittedName>
        <fullName evidence="4">Glycosyltransferase</fullName>
    </submittedName>
</protein>
<evidence type="ECO:0000259" key="3">
    <source>
        <dbReference type="Pfam" id="PF13439"/>
    </source>
</evidence>
<dbReference type="KEGG" id="mprt:ET475_08150"/>
<dbReference type="EMBL" id="CP035494">
    <property type="protein sequence ID" value="QAY59968.1"/>
    <property type="molecule type" value="Genomic_DNA"/>
</dbReference>
<dbReference type="InterPro" id="IPR028098">
    <property type="entry name" value="Glyco_trans_4-like_N"/>
</dbReference>
<evidence type="ECO:0000313" key="5">
    <source>
        <dbReference type="Proteomes" id="UP000293995"/>
    </source>
</evidence>
<dbReference type="PANTHER" id="PTHR12526">
    <property type="entry name" value="GLYCOSYLTRANSFERASE"/>
    <property type="match status" value="1"/>
</dbReference>